<dbReference type="Proteomes" id="UP000784294">
    <property type="component" value="Unassembled WGS sequence"/>
</dbReference>
<gene>
    <name evidence="2" type="ORF">PXEA_LOCUS28752</name>
</gene>
<proteinExistence type="predicted"/>
<evidence type="ECO:0000313" key="3">
    <source>
        <dbReference type="Proteomes" id="UP000784294"/>
    </source>
</evidence>
<comment type="caution">
    <text evidence="2">The sequence shown here is derived from an EMBL/GenBank/DDBJ whole genome shotgun (WGS) entry which is preliminary data.</text>
</comment>
<sequence>MMSSLRLEIQDGSTSGLGTATGLMTSFHNPLLYTDSVEFMWSEYLLENVLSLTRQVAHLQEQLSEREEELGDLKAERNNTRVCLLATIKVQNHKNSAIHQRHY</sequence>
<dbReference type="EMBL" id="CAAALY010249553">
    <property type="protein sequence ID" value="VEL35312.1"/>
    <property type="molecule type" value="Genomic_DNA"/>
</dbReference>
<organism evidence="2 3">
    <name type="scientific">Protopolystoma xenopodis</name>
    <dbReference type="NCBI Taxonomy" id="117903"/>
    <lineage>
        <taxon>Eukaryota</taxon>
        <taxon>Metazoa</taxon>
        <taxon>Spiralia</taxon>
        <taxon>Lophotrochozoa</taxon>
        <taxon>Platyhelminthes</taxon>
        <taxon>Monogenea</taxon>
        <taxon>Polyopisthocotylea</taxon>
        <taxon>Polystomatidea</taxon>
        <taxon>Polystomatidae</taxon>
        <taxon>Protopolystoma</taxon>
    </lineage>
</organism>
<evidence type="ECO:0000256" key="1">
    <source>
        <dbReference type="SAM" id="Coils"/>
    </source>
</evidence>
<keyword evidence="1" id="KW-0175">Coiled coil</keyword>
<feature type="coiled-coil region" evidence="1">
    <location>
        <begin position="49"/>
        <end position="76"/>
    </location>
</feature>
<reference evidence="2" key="1">
    <citation type="submission" date="2018-11" db="EMBL/GenBank/DDBJ databases">
        <authorList>
            <consortium name="Pathogen Informatics"/>
        </authorList>
    </citation>
    <scope>NUCLEOTIDE SEQUENCE</scope>
</reference>
<dbReference type="AlphaFoldDB" id="A0A3S5CTE0"/>
<keyword evidence="3" id="KW-1185">Reference proteome</keyword>
<evidence type="ECO:0000313" key="2">
    <source>
        <dbReference type="EMBL" id="VEL35312.1"/>
    </source>
</evidence>
<protein>
    <submittedName>
        <fullName evidence="2">Uncharacterized protein</fullName>
    </submittedName>
</protein>
<accession>A0A3S5CTE0</accession>
<name>A0A3S5CTE0_9PLAT</name>